<evidence type="ECO:0000256" key="1">
    <source>
        <dbReference type="HAMAP-Rule" id="MF_02104"/>
    </source>
</evidence>
<dbReference type="EMBL" id="SLXK01000003">
    <property type="protein sequence ID" value="TCP31290.1"/>
    <property type="molecule type" value="Genomic_DNA"/>
</dbReference>
<dbReference type="Pfam" id="PF02589">
    <property type="entry name" value="LUD_dom"/>
    <property type="match status" value="1"/>
</dbReference>
<dbReference type="OrthoDB" id="9794157at2"/>
<comment type="similarity">
    <text evidence="1">Belongs to the LutC/YkgG family.</text>
</comment>
<organism evidence="3 4">
    <name type="scientific">Scopulibacillus darangshiensis</name>
    <dbReference type="NCBI Taxonomy" id="442528"/>
    <lineage>
        <taxon>Bacteria</taxon>
        <taxon>Bacillati</taxon>
        <taxon>Bacillota</taxon>
        <taxon>Bacilli</taxon>
        <taxon>Bacillales</taxon>
        <taxon>Sporolactobacillaceae</taxon>
        <taxon>Scopulibacillus</taxon>
    </lineage>
</organism>
<dbReference type="GO" id="GO:0006089">
    <property type="term" value="P:lactate metabolic process"/>
    <property type="evidence" value="ECO:0007669"/>
    <property type="project" value="UniProtKB-UniRule"/>
</dbReference>
<dbReference type="InterPro" id="IPR037171">
    <property type="entry name" value="NagB/RpiA_transferase-like"/>
</dbReference>
<comment type="caution">
    <text evidence="3">The sequence shown here is derived from an EMBL/GenBank/DDBJ whole genome shotgun (WGS) entry which is preliminary data.</text>
</comment>
<feature type="domain" description="LUD" evidence="2">
    <location>
        <begin position="52"/>
        <end position="229"/>
    </location>
</feature>
<dbReference type="AlphaFoldDB" id="A0A4R2P8I3"/>
<dbReference type="InterPro" id="IPR003741">
    <property type="entry name" value="LUD_dom"/>
</dbReference>
<dbReference type="HAMAP" id="MF_02104">
    <property type="entry name" value="LutC"/>
    <property type="match status" value="1"/>
</dbReference>
<dbReference type="SUPFAM" id="SSF100950">
    <property type="entry name" value="NagB/RpiA/CoA transferase-like"/>
    <property type="match status" value="1"/>
</dbReference>
<evidence type="ECO:0000259" key="2">
    <source>
        <dbReference type="Pfam" id="PF02589"/>
    </source>
</evidence>
<proteinExistence type="inferred from homology"/>
<dbReference type="InterPro" id="IPR022823">
    <property type="entry name" value="LutC"/>
</dbReference>
<protein>
    <recommendedName>
        <fullName evidence="1">Lactate utilization protein C</fullName>
    </recommendedName>
</protein>
<sequence length="232" mass="25854">MTEGTIHHRDTFLNNIAEKLGRERKLSVDRPLRQNQPQWAVYEGYTQDDLLAVFKKACEAIHTDVRETDAASLTQAIEDVITEKDGSIVIPKDPRFSSFGLEGMLARHNVHVWDVSLGQENIKRAEKAIYGITFSEKTLAESGTVVQYNDKDMARSISLLPENYIAIIPKSSLVPRMSQLTRDIHERVKAGEKVPTCVNLISGPSNSADIEMNLVVGVHGPVKAEYIVVTDL</sequence>
<evidence type="ECO:0000313" key="4">
    <source>
        <dbReference type="Proteomes" id="UP000295416"/>
    </source>
</evidence>
<keyword evidence="4" id="KW-1185">Reference proteome</keyword>
<dbReference type="Gene3D" id="3.40.50.10420">
    <property type="entry name" value="NagB/RpiA/CoA transferase-like"/>
    <property type="match status" value="1"/>
</dbReference>
<accession>A0A4R2P8I3</accession>
<dbReference type="RefSeq" id="WP_132743906.1">
    <property type="nucleotide sequence ID" value="NZ_SLXK01000003.1"/>
</dbReference>
<evidence type="ECO:0000313" key="3">
    <source>
        <dbReference type="EMBL" id="TCP31290.1"/>
    </source>
</evidence>
<dbReference type="InterPro" id="IPR024185">
    <property type="entry name" value="FTHF_cligase-like_sf"/>
</dbReference>
<dbReference type="Proteomes" id="UP000295416">
    <property type="component" value="Unassembled WGS sequence"/>
</dbReference>
<name>A0A4R2P8I3_9BACL</name>
<dbReference type="PANTHER" id="PTHR43682">
    <property type="entry name" value="LACTATE UTILIZATION PROTEIN C"/>
    <property type="match status" value="1"/>
</dbReference>
<comment type="function">
    <text evidence="1">Is involved in L-lactate degradation and allows cells to grow with lactate as the sole carbon source.</text>
</comment>
<reference evidence="3 4" key="1">
    <citation type="submission" date="2019-03" db="EMBL/GenBank/DDBJ databases">
        <title>Genomic Encyclopedia of Type Strains, Phase IV (KMG-IV): sequencing the most valuable type-strain genomes for metagenomic binning, comparative biology and taxonomic classification.</title>
        <authorList>
            <person name="Goeker M."/>
        </authorList>
    </citation>
    <scope>NUCLEOTIDE SEQUENCE [LARGE SCALE GENOMIC DNA]</scope>
    <source>
        <strain evidence="3 4">DSM 19377</strain>
    </source>
</reference>
<gene>
    <name evidence="1" type="primary">lutC</name>
    <name evidence="3" type="ORF">EV207_103174</name>
</gene>
<dbReference type="PANTHER" id="PTHR43682:SF1">
    <property type="entry name" value="LACTATE UTILIZATION PROTEIN C"/>
    <property type="match status" value="1"/>
</dbReference>